<reference evidence="2 3" key="1">
    <citation type="submission" date="2018-03" db="EMBL/GenBank/DDBJ databases">
        <title>Isolation, the biological characteristics and genomics of two new strains of lysate Staphylococcus aureus phage.</title>
        <authorList>
            <person name="Jin X."/>
            <person name="Zhang C."/>
        </authorList>
    </citation>
    <scope>NUCLEOTIDE SEQUENCE [LARGE SCALE GENOMIC DNA]</scope>
</reference>
<evidence type="ECO:0000313" key="2">
    <source>
        <dbReference type="EMBL" id="AVP40441.1"/>
    </source>
</evidence>
<accession>A0A2P1MXY7</accession>
<feature type="domain" description="Baseplate protein J-like barrel" evidence="1">
    <location>
        <begin position="93"/>
        <end position="169"/>
    </location>
</feature>
<organism evidence="2 3">
    <name type="scientific">Staphylococcus phage phiSA_BS1</name>
    <dbReference type="NCBI Taxonomy" id="2126734"/>
    <lineage>
        <taxon>Viruses</taxon>
        <taxon>Duplodnaviria</taxon>
        <taxon>Heunggongvirae</taxon>
        <taxon>Uroviricota</taxon>
        <taxon>Caudoviricetes</taxon>
        <taxon>Herelleviridae</taxon>
        <taxon>Twortvirinae</taxon>
        <taxon>Baoshanvirus</taxon>
        <taxon>Baoshanvirus BS1</taxon>
    </lineage>
</organism>
<dbReference type="Proteomes" id="UP000241797">
    <property type="component" value="Segment"/>
</dbReference>
<protein>
    <submittedName>
        <fullName evidence="2">Baseplate</fullName>
    </submittedName>
</protein>
<dbReference type="InterPro" id="IPR006949">
    <property type="entry name" value="Barrel_Baseplate_J-like"/>
</dbReference>
<name>A0A2P1MXY7_9CAUD</name>
<dbReference type="EMBL" id="MH078572">
    <property type="protein sequence ID" value="AVP40441.1"/>
    <property type="molecule type" value="Genomic_DNA"/>
</dbReference>
<dbReference type="Pfam" id="PF04865">
    <property type="entry name" value="Baseplate_J"/>
    <property type="match status" value="1"/>
</dbReference>
<dbReference type="RefSeq" id="YP_009799530.1">
    <property type="nucleotide sequence ID" value="NC_047945.1"/>
</dbReference>
<evidence type="ECO:0000313" key="3">
    <source>
        <dbReference type="Proteomes" id="UP000241797"/>
    </source>
</evidence>
<evidence type="ECO:0000259" key="1">
    <source>
        <dbReference type="Pfam" id="PF04865"/>
    </source>
</evidence>
<dbReference type="GeneID" id="54990019"/>
<proteinExistence type="predicted"/>
<sequence>MKTRKLSEILTRMIDKVMIGTDRVTDFSPGSAIRSLLEAVSLEIEQFYILTKENIEWGIAEGTTEAFDFERKKNRKAYGDVTLRMYNPLEQRYYIPRGTIFTSSNNQFSQQYETLVDYYIEQGSTEAEIEVYCLEAGTYGNIPEHIIDGMSSASSVIKEVDNETSFNTGQDLESLEDLKERFHLFIESRGRATNKAIQYGTLSVPDVEGVYVYEQVGRVLVYAHDRNGNLSDIMVQEIYENIEDYRPSGIKLDVQPVDKISVDVNVDVEITNKQRINDTLKEHIENVIRNYLNDFTVNKDLILADLTQVIMNIDDSLIYDLTYNINHENIITEPHEIIRSGEINVTLK</sequence>
<keyword evidence="3" id="KW-1185">Reference proteome</keyword>
<dbReference type="KEGG" id="vg:54990019"/>